<reference evidence="1" key="3">
    <citation type="submission" date="2015-04" db="EMBL/GenBank/DDBJ databases">
        <authorList>
            <consortium name="FlyBase"/>
        </authorList>
    </citation>
    <scope>NUCLEOTIDE SEQUENCE</scope>
    <source>
        <strain evidence="1">W501</strain>
    </source>
</reference>
<organism evidence="1">
    <name type="scientific">Drosophila simulans</name>
    <name type="common">Fruit fly</name>
    <dbReference type="NCBI Taxonomy" id="7240"/>
    <lineage>
        <taxon>Eukaryota</taxon>
        <taxon>Metazoa</taxon>
        <taxon>Ecdysozoa</taxon>
        <taxon>Arthropoda</taxon>
        <taxon>Hexapoda</taxon>
        <taxon>Insecta</taxon>
        <taxon>Pterygota</taxon>
        <taxon>Neoptera</taxon>
        <taxon>Endopterygota</taxon>
        <taxon>Diptera</taxon>
        <taxon>Brachycera</taxon>
        <taxon>Muscomorpha</taxon>
        <taxon>Ephydroidea</taxon>
        <taxon>Drosophilidae</taxon>
        <taxon>Drosophila</taxon>
        <taxon>Sophophora</taxon>
    </lineage>
</organism>
<reference evidence="1" key="1">
    <citation type="journal article" date="2013" name="Genome Res.">
        <title>A second-generation assembly of the Drosophila simulans genome provides new insights into patterns of lineage-specific divergence.</title>
        <authorList>
            <person name="Hu T.T."/>
            <person name="Eisen M.B."/>
            <person name="Thornton K.R."/>
            <person name="Andolfatto P."/>
        </authorList>
    </citation>
    <scope>NUCLEOTIDE SEQUENCE [LARGE SCALE GENOMIC DNA]</scope>
    <source>
        <strain evidence="1">W501</strain>
    </source>
</reference>
<dbReference type="Bgee" id="FBgn0269245">
    <property type="expression patterns" value="Expressed in adult organism and 1 other cell type or tissue"/>
</dbReference>
<reference evidence="1" key="2">
    <citation type="submission" date="2014-06" db="EMBL/GenBank/DDBJ databases">
        <authorList>
            <person name="Hu T."/>
            <person name="Eisen M.B."/>
            <person name="Thornton K.R."/>
            <person name="Andolfatto P."/>
        </authorList>
    </citation>
    <scope>NUCLEOTIDE SEQUENCE</scope>
    <source>
        <strain evidence="1">W501</strain>
    </source>
</reference>
<name>A0A0J9TNW4_DROSI</name>
<evidence type="ECO:0000313" key="1">
    <source>
        <dbReference type="EMBL" id="KMY90400.1"/>
    </source>
</evidence>
<sequence>MYVSECLWWCNNCERQKAEETEPRSQINLSSRLSATRYSLSRVESRRFLQFESRVVKSVGKSAPCCTTHPLSRATLATLFLVKTFAHTRLRNSKLRIWRAPEHQVKNTLNHISHFQLN</sequence>
<protein>
    <submittedName>
        <fullName evidence="1">Uncharacterized protein</fullName>
    </submittedName>
</protein>
<dbReference type="EMBL" id="CM002910">
    <property type="protein sequence ID" value="KMY90400.1"/>
    <property type="molecule type" value="Genomic_DNA"/>
</dbReference>
<dbReference type="KEGG" id="dsi:Dsimw501_GD27955"/>
<dbReference type="Proteomes" id="UP000035880">
    <property type="component" value="Chromosome 2L"/>
</dbReference>
<proteinExistence type="predicted"/>
<dbReference type="AlphaFoldDB" id="A0A0J9TNW4"/>
<gene>
    <name evidence="1" type="primary">Dsim\GD27955</name>
    <name evidence="1" type="ORF">Dsimw501_GD27955</name>
</gene>
<accession>A0A0J9TNW4</accession>